<dbReference type="RefSeq" id="WP_281872415.1">
    <property type="nucleotide sequence ID" value="NZ_BSBO01000007.1"/>
</dbReference>
<dbReference type="AlphaFoldDB" id="A0A9W6FBZ7"/>
<name>A0A9W6FBZ7_9FIRM</name>
<feature type="domain" description="Inosine/uridine-preferring nucleoside hydrolase" evidence="1">
    <location>
        <begin position="5"/>
        <end position="70"/>
    </location>
</feature>
<keyword evidence="3" id="KW-1185">Reference proteome</keyword>
<dbReference type="Proteomes" id="UP001145145">
    <property type="component" value="Unassembled WGS sequence"/>
</dbReference>
<organism evidence="2 3">
    <name type="scientific">Sellimonas catena</name>
    <dbReference type="NCBI Taxonomy" id="2994035"/>
    <lineage>
        <taxon>Bacteria</taxon>
        <taxon>Bacillati</taxon>
        <taxon>Bacillota</taxon>
        <taxon>Clostridia</taxon>
        <taxon>Lachnospirales</taxon>
        <taxon>Lachnospiraceae</taxon>
        <taxon>Sellimonas</taxon>
    </lineage>
</organism>
<dbReference type="Gene3D" id="3.90.245.10">
    <property type="entry name" value="Ribonucleoside hydrolase-like"/>
    <property type="match status" value="1"/>
</dbReference>
<reference evidence="2 3" key="1">
    <citation type="journal article" date="2023" name="Int. J. Syst. Evol. Microbiol.">
        <title>Sellimonas catena sp. nov., isolated from human faeces.</title>
        <authorList>
            <person name="Hisatomi A."/>
            <person name="Ohkuma M."/>
            <person name="Sakamoto M."/>
        </authorList>
    </citation>
    <scope>NUCLEOTIDE SEQUENCE [LARGE SCALE GENOMIC DNA]</scope>
    <source>
        <strain evidence="2 3">12EGH17</strain>
    </source>
</reference>
<dbReference type="SUPFAM" id="SSF53590">
    <property type="entry name" value="Nucleoside hydrolase"/>
    <property type="match status" value="1"/>
</dbReference>
<comment type="caution">
    <text evidence="2">The sequence shown here is derived from an EMBL/GenBank/DDBJ whole genome shotgun (WGS) entry which is preliminary data.</text>
</comment>
<protein>
    <recommendedName>
        <fullName evidence="1">Inosine/uridine-preferring nucleoside hydrolase domain-containing protein</fullName>
    </recommendedName>
</protein>
<accession>A0A9W6FBZ7</accession>
<dbReference type="Pfam" id="PF01156">
    <property type="entry name" value="IU_nuc_hydro"/>
    <property type="match status" value="1"/>
</dbReference>
<dbReference type="InterPro" id="IPR001910">
    <property type="entry name" value="Inosine/uridine_hydrolase_dom"/>
</dbReference>
<sequence>MEKNLLDTDIGGDIDDAICLAYLLKEPQCDLIGITTVCGEPEKRAAVADAVCRTVGKEIPIVTGLDSTMQPIPVYPTPDGAEALK</sequence>
<evidence type="ECO:0000313" key="2">
    <source>
        <dbReference type="EMBL" id="GLG03789.1"/>
    </source>
</evidence>
<dbReference type="InterPro" id="IPR036452">
    <property type="entry name" value="Ribo_hydro-like"/>
</dbReference>
<dbReference type="GO" id="GO:0016799">
    <property type="term" value="F:hydrolase activity, hydrolyzing N-glycosyl compounds"/>
    <property type="evidence" value="ECO:0007669"/>
    <property type="project" value="InterPro"/>
</dbReference>
<evidence type="ECO:0000313" key="3">
    <source>
        <dbReference type="Proteomes" id="UP001145145"/>
    </source>
</evidence>
<proteinExistence type="predicted"/>
<gene>
    <name evidence="2" type="ORF">Selli1_09630</name>
</gene>
<dbReference type="EMBL" id="BSBO01000007">
    <property type="protein sequence ID" value="GLG03789.1"/>
    <property type="molecule type" value="Genomic_DNA"/>
</dbReference>
<evidence type="ECO:0000259" key="1">
    <source>
        <dbReference type="Pfam" id="PF01156"/>
    </source>
</evidence>